<dbReference type="Proteomes" id="UP000659223">
    <property type="component" value="Unassembled WGS sequence"/>
</dbReference>
<name>A0ABQ2Y8I3_9ACTN</name>
<feature type="transmembrane region" description="Helical" evidence="1">
    <location>
        <begin position="26"/>
        <end position="46"/>
    </location>
</feature>
<evidence type="ECO:0000313" key="2">
    <source>
        <dbReference type="EMBL" id="GGX75211.1"/>
    </source>
</evidence>
<sequence>MTGVVPGCPVSEGAAWTAAVPEAARAIRAIAAVAVVVAAKAAPFVLRIRIVLRIRMVRMCGGSPER</sequence>
<keyword evidence="1" id="KW-0472">Membrane</keyword>
<dbReference type="EMBL" id="BMUT01000003">
    <property type="protein sequence ID" value="GGX75211.1"/>
    <property type="molecule type" value="Genomic_DNA"/>
</dbReference>
<keyword evidence="1" id="KW-0812">Transmembrane</keyword>
<protein>
    <submittedName>
        <fullName evidence="2">Uncharacterized protein</fullName>
    </submittedName>
</protein>
<comment type="caution">
    <text evidence="2">The sequence shown here is derived from an EMBL/GenBank/DDBJ whole genome shotgun (WGS) entry which is preliminary data.</text>
</comment>
<keyword evidence="3" id="KW-1185">Reference proteome</keyword>
<reference evidence="3" key="1">
    <citation type="journal article" date="2019" name="Int. J. Syst. Evol. Microbiol.">
        <title>The Global Catalogue of Microorganisms (GCM) 10K type strain sequencing project: providing services to taxonomists for standard genome sequencing and annotation.</title>
        <authorList>
            <consortium name="The Broad Institute Genomics Platform"/>
            <consortium name="The Broad Institute Genome Sequencing Center for Infectious Disease"/>
            <person name="Wu L."/>
            <person name="Ma J."/>
        </authorList>
    </citation>
    <scope>NUCLEOTIDE SEQUENCE [LARGE SCALE GENOMIC DNA]</scope>
    <source>
        <strain evidence="3">JCM 4586</strain>
    </source>
</reference>
<keyword evidence="1" id="KW-1133">Transmembrane helix</keyword>
<proteinExistence type="predicted"/>
<accession>A0ABQ2Y8I3</accession>
<gene>
    <name evidence="2" type="ORF">GCM10010324_20760</name>
</gene>
<evidence type="ECO:0000313" key="3">
    <source>
        <dbReference type="Proteomes" id="UP000659223"/>
    </source>
</evidence>
<organism evidence="2 3">
    <name type="scientific">Streptomyces hiroshimensis</name>
    <dbReference type="NCBI Taxonomy" id="66424"/>
    <lineage>
        <taxon>Bacteria</taxon>
        <taxon>Bacillati</taxon>
        <taxon>Actinomycetota</taxon>
        <taxon>Actinomycetes</taxon>
        <taxon>Kitasatosporales</taxon>
        <taxon>Streptomycetaceae</taxon>
        <taxon>Streptomyces</taxon>
    </lineage>
</organism>
<evidence type="ECO:0000256" key="1">
    <source>
        <dbReference type="SAM" id="Phobius"/>
    </source>
</evidence>